<sequence length="49" mass="5325">MKLLKTLARFLTRRNVDMAEAAARGLGKGKVADAIDKAQDVVDVVKGKR</sequence>
<reference evidence="1" key="1">
    <citation type="submission" date="2020-04" db="EMBL/GenBank/DDBJ databases">
        <authorList>
            <person name="Chiriac C."/>
            <person name="Salcher M."/>
            <person name="Ghai R."/>
            <person name="Kavagutti S V."/>
        </authorList>
    </citation>
    <scope>NUCLEOTIDE SEQUENCE</scope>
</reference>
<dbReference type="EMBL" id="LR796336">
    <property type="protein sequence ID" value="CAB4137340.1"/>
    <property type="molecule type" value="Genomic_DNA"/>
</dbReference>
<organism evidence="1">
    <name type="scientific">uncultured Caudovirales phage</name>
    <dbReference type="NCBI Taxonomy" id="2100421"/>
    <lineage>
        <taxon>Viruses</taxon>
        <taxon>Duplodnaviria</taxon>
        <taxon>Heunggongvirae</taxon>
        <taxon>Uroviricota</taxon>
        <taxon>Caudoviricetes</taxon>
        <taxon>Peduoviridae</taxon>
        <taxon>Maltschvirus</taxon>
        <taxon>Maltschvirus maltsch</taxon>
    </lineage>
</organism>
<evidence type="ECO:0000313" key="1">
    <source>
        <dbReference type="EMBL" id="CAB4137340.1"/>
    </source>
</evidence>
<name>A0A6J5LX29_9CAUD</name>
<proteinExistence type="predicted"/>
<protein>
    <submittedName>
        <fullName evidence="1">Uncharacterized protein</fullName>
    </submittedName>
</protein>
<accession>A0A6J5LX29</accession>
<gene>
    <name evidence="1" type="ORF">UFOVP319_25</name>
</gene>